<evidence type="ECO:0000259" key="4">
    <source>
        <dbReference type="Pfam" id="PF07804"/>
    </source>
</evidence>
<dbReference type="GO" id="GO:0005829">
    <property type="term" value="C:cytosol"/>
    <property type="evidence" value="ECO:0007669"/>
    <property type="project" value="TreeGrafter"/>
</dbReference>
<dbReference type="PANTHER" id="PTHR37419">
    <property type="entry name" value="SERINE/THREONINE-PROTEIN KINASE TOXIN HIPA"/>
    <property type="match status" value="1"/>
</dbReference>
<comment type="similarity">
    <text evidence="1">Belongs to the HipA Ser/Thr kinase family.</text>
</comment>
<dbReference type="STRING" id="1346330.M472_08675"/>
<dbReference type="InterPro" id="IPR012893">
    <property type="entry name" value="HipA-like_C"/>
</dbReference>
<evidence type="ECO:0000313" key="6">
    <source>
        <dbReference type="Proteomes" id="UP000016584"/>
    </source>
</evidence>
<keyword evidence="2" id="KW-0808">Transferase</keyword>
<dbReference type="Proteomes" id="UP000016584">
    <property type="component" value="Unassembled WGS sequence"/>
</dbReference>
<dbReference type="EMBL" id="ATDL01000015">
    <property type="protein sequence ID" value="ERJ58842.1"/>
    <property type="molecule type" value="Genomic_DNA"/>
</dbReference>
<name>U2HTK2_9SPHI</name>
<dbReference type="GO" id="GO:0004674">
    <property type="term" value="F:protein serine/threonine kinase activity"/>
    <property type="evidence" value="ECO:0007669"/>
    <property type="project" value="TreeGrafter"/>
</dbReference>
<dbReference type="Gene3D" id="1.10.1070.20">
    <property type="match status" value="1"/>
</dbReference>
<dbReference type="eggNOG" id="COG3550">
    <property type="taxonomic scope" value="Bacteria"/>
</dbReference>
<organism evidence="5 6">
    <name type="scientific">Sphingobacterium paucimobilis HER1398</name>
    <dbReference type="NCBI Taxonomy" id="1346330"/>
    <lineage>
        <taxon>Bacteria</taxon>
        <taxon>Pseudomonadati</taxon>
        <taxon>Bacteroidota</taxon>
        <taxon>Sphingobacteriia</taxon>
        <taxon>Sphingobacteriales</taxon>
        <taxon>Sphingobacteriaceae</taxon>
        <taxon>Sphingobacterium</taxon>
    </lineage>
</organism>
<protein>
    <recommendedName>
        <fullName evidence="4">HipA-like C-terminal domain-containing protein</fullName>
    </recommendedName>
</protein>
<reference evidence="5 6" key="1">
    <citation type="journal article" date="2013" name="Genome Announc.">
        <title>The Draft Genome Sequence of Sphingomonas paucimobilis Strain HER1398 (Proteobacteria), Host to the Giant PAU Phage, Indicates That It Is a Member of the Genus Sphingobacterium (Bacteroidetes).</title>
        <authorList>
            <person name="White R.A.III."/>
            <person name="Suttle C.A."/>
        </authorList>
    </citation>
    <scope>NUCLEOTIDE SEQUENCE [LARGE SCALE GENOMIC DNA]</scope>
    <source>
        <strain evidence="5 6">HER1398</strain>
    </source>
</reference>
<evidence type="ECO:0000256" key="3">
    <source>
        <dbReference type="ARBA" id="ARBA00022777"/>
    </source>
</evidence>
<gene>
    <name evidence="5" type="ORF">M472_08675</name>
</gene>
<sequence>MLELDQEKLNKLAQITVHERLALTGVQPKISLSLHGNKGNKRLTLVGLWGDYILKPQSREFAFMPEVEDLTMHLAALFKIRTAEHMLIRTSTGNLAYITKRFDRLNGKKIHVEDLCQLSELLTEQKYKSSYERVGKIIKRYATHSGLDVITYFRLVLFSFLTGNNDMHLKNFSLMHKDKGIFFSPAYDLLNVNLIYPADKEDLALTLGGRKRKIKRSDFDQFAFSLGITTIVRDNIYKDFSKQSEKVSEWISMSFLTNAYKEEYVQIFIKKMKQIGLL</sequence>
<keyword evidence="3" id="KW-0418">Kinase</keyword>
<comment type="caution">
    <text evidence="5">The sequence shown here is derived from an EMBL/GenBank/DDBJ whole genome shotgun (WGS) entry which is preliminary data.</text>
</comment>
<dbReference type="InterPro" id="IPR052028">
    <property type="entry name" value="HipA_Ser/Thr_kinase"/>
</dbReference>
<keyword evidence="6" id="KW-1185">Reference proteome</keyword>
<accession>U2HTK2</accession>
<dbReference type="Pfam" id="PF07804">
    <property type="entry name" value="HipA_C"/>
    <property type="match status" value="1"/>
</dbReference>
<dbReference type="AlphaFoldDB" id="U2HTK2"/>
<feature type="domain" description="HipA-like C-terminal" evidence="4">
    <location>
        <begin position="22"/>
        <end position="242"/>
    </location>
</feature>
<evidence type="ECO:0000313" key="5">
    <source>
        <dbReference type="EMBL" id="ERJ58842.1"/>
    </source>
</evidence>
<evidence type="ECO:0000256" key="1">
    <source>
        <dbReference type="ARBA" id="ARBA00010164"/>
    </source>
</evidence>
<dbReference type="PANTHER" id="PTHR37419:SF1">
    <property type="entry name" value="SERINE_THREONINE-PROTEIN KINASE TOXIN HIPA"/>
    <property type="match status" value="1"/>
</dbReference>
<evidence type="ECO:0000256" key="2">
    <source>
        <dbReference type="ARBA" id="ARBA00022679"/>
    </source>
</evidence>
<proteinExistence type="inferred from homology"/>
<dbReference type="PATRIC" id="fig|1346330.5.peg.2173"/>